<feature type="transmembrane region" description="Helical" evidence="9">
    <location>
        <begin position="91"/>
        <end position="108"/>
    </location>
</feature>
<dbReference type="EC" id="3.4.23.36" evidence="9"/>
<evidence type="ECO:0000256" key="2">
    <source>
        <dbReference type="ARBA" id="ARBA00022475"/>
    </source>
</evidence>
<evidence type="ECO:0000256" key="9">
    <source>
        <dbReference type="HAMAP-Rule" id="MF_00161"/>
    </source>
</evidence>
<keyword evidence="12" id="KW-1185">Reference proteome</keyword>
<dbReference type="Proteomes" id="UP000693892">
    <property type="component" value="Unassembled WGS sequence"/>
</dbReference>
<evidence type="ECO:0000313" key="11">
    <source>
        <dbReference type="EMBL" id="CAG7619657.1"/>
    </source>
</evidence>
<dbReference type="GO" id="GO:0006508">
    <property type="term" value="P:proteolysis"/>
    <property type="evidence" value="ECO:0007669"/>
    <property type="project" value="UniProtKB-KW"/>
</dbReference>
<feature type="region of interest" description="Disordered" evidence="10">
    <location>
        <begin position="1"/>
        <end position="24"/>
    </location>
</feature>
<evidence type="ECO:0000256" key="5">
    <source>
        <dbReference type="ARBA" id="ARBA00022750"/>
    </source>
</evidence>
<evidence type="ECO:0000313" key="12">
    <source>
        <dbReference type="Proteomes" id="UP000693892"/>
    </source>
</evidence>
<name>A0A916K3G1_9MICO</name>
<protein>
    <recommendedName>
        <fullName evidence="9">Lipoprotein signal peptidase</fullName>
        <ecNumber evidence="9">3.4.23.36</ecNumber>
    </recommendedName>
    <alternativeName>
        <fullName evidence="9">Prolipoprotein signal peptidase</fullName>
    </alternativeName>
    <alternativeName>
        <fullName evidence="9">Signal peptidase II</fullName>
        <shortName evidence="9">SPase II</shortName>
    </alternativeName>
</protein>
<organism evidence="11 12">
    <name type="scientific">Leucobacter soli</name>
    <dbReference type="NCBI Taxonomy" id="2812850"/>
    <lineage>
        <taxon>Bacteria</taxon>
        <taxon>Bacillati</taxon>
        <taxon>Actinomycetota</taxon>
        <taxon>Actinomycetes</taxon>
        <taxon>Micrococcales</taxon>
        <taxon>Microbacteriaceae</taxon>
        <taxon>Leucobacter</taxon>
    </lineage>
</organism>
<dbReference type="AlphaFoldDB" id="A0A916K3G1"/>
<comment type="catalytic activity">
    <reaction evidence="9">
        <text>Release of signal peptides from bacterial membrane prolipoproteins. Hydrolyzes -Xaa-Yaa-Zaa-|-(S,diacylglyceryl)Cys-, in which Xaa is hydrophobic (preferably Leu), and Yaa (Ala or Ser) and Zaa (Gly or Ala) have small, neutral side chains.</text>
        <dbReference type="EC" id="3.4.23.36"/>
    </reaction>
</comment>
<comment type="similarity">
    <text evidence="1 9">Belongs to the peptidase A8 family.</text>
</comment>
<keyword evidence="7 9" id="KW-1133">Transmembrane helix</keyword>
<keyword evidence="3 9" id="KW-0645">Protease</keyword>
<feature type="region of interest" description="Disordered" evidence="10">
    <location>
        <begin position="185"/>
        <end position="215"/>
    </location>
</feature>
<evidence type="ECO:0000256" key="4">
    <source>
        <dbReference type="ARBA" id="ARBA00022692"/>
    </source>
</evidence>
<comment type="function">
    <text evidence="9">This protein specifically catalyzes the removal of signal peptides from prolipoproteins.</text>
</comment>
<sequence length="215" mass="22580">MTHELPHDPPVHKGTRPAAQPTGRRPSRRLLFAYSCAIAALTIAVDVISKQLALHYLDTETRITLFGDLLGLHLAFNTGAAFSIGSQLTPFITLLGIVATVLLVRAAFRTKRRIHAAAIGLILGGAIGNLVDRLFAPPGFGSGAVTDFLAYGELFIGNLADVAIGAGIVLYLFGAWRVRATSRTSPATAGGSAASMAPEEPSSGTAAARLERTHR</sequence>
<proteinExistence type="inferred from homology"/>
<evidence type="ECO:0000256" key="8">
    <source>
        <dbReference type="ARBA" id="ARBA00023136"/>
    </source>
</evidence>
<evidence type="ECO:0000256" key="10">
    <source>
        <dbReference type="SAM" id="MobiDB-lite"/>
    </source>
</evidence>
<feature type="transmembrane region" description="Helical" evidence="9">
    <location>
        <begin position="115"/>
        <end position="136"/>
    </location>
</feature>
<dbReference type="EMBL" id="CAJVAP010000034">
    <property type="protein sequence ID" value="CAG7619657.1"/>
    <property type="molecule type" value="Genomic_DNA"/>
</dbReference>
<dbReference type="InterPro" id="IPR001872">
    <property type="entry name" value="Peptidase_A8"/>
</dbReference>
<dbReference type="Pfam" id="PF01252">
    <property type="entry name" value="Peptidase_A8"/>
    <property type="match status" value="1"/>
</dbReference>
<dbReference type="PANTHER" id="PTHR33695">
    <property type="entry name" value="LIPOPROTEIN SIGNAL PEPTIDASE"/>
    <property type="match status" value="1"/>
</dbReference>
<reference evidence="11" key="1">
    <citation type="submission" date="2021-06" db="EMBL/GenBank/DDBJ databases">
        <authorList>
            <person name="Criscuolo A."/>
        </authorList>
    </citation>
    <scope>NUCLEOTIDE SEQUENCE</scope>
    <source>
        <strain evidence="11">CIP111803</strain>
    </source>
</reference>
<keyword evidence="6 9" id="KW-0378">Hydrolase</keyword>
<accession>A0A916K3G1</accession>
<gene>
    <name evidence="11" type="primary">lspA_3</name>
    <name evidence="9" type="synonym">lspA</name>
    <name evidence="11" type="ORF">LEUCIP111803_02307</name>
</gene>
<comment type="caution">
    <text evidence="11">The sequence shown here is derived from an EMBL/GenBank/DDBJ whole genome shotgun (WGS) entry which is preliminary data.</text>
</comment>
<keyword evidence="8 9" id="KW-0472">Membrane</keyword>
<dbReference type="PROSITE" id="PS00855">
    <property type="entry name" value="SPASE_II"/>
    <property type="match status" value="1"/>
</dbReference>
<evidence type="ECO:0000256" key="7">
    <source>
        <dbReference type="ARBA" id="ARBA00022989"/>
    </source>
</evidence>
<feature type="compositionally biased region" description="Low complexity" evidence="10">
    <location>
        <begin position="185"/>
        <end position="203"/>
    </location>
</feature>
<keyword evidence="5 9" id="KW-0064">Aspartyl protease</keyword>
<dbReference type="GO" id="GO:0005886">
    <property type="term" value="C:plasma membrane"/>
    <property type="evidence" value="ECO:0007669"/>
    <property type="project" value="UniProtKB-SubCell"/>
</dbReference>
<keyword evidence="4 9" id="KW-0812">Transmembrane</keyword>
<evidence type="ECO:0000256" key="3">
    <source>
        <dbReference type="ARBA" id="ARBA00022670"/>
    </source>
</evidence>
<dbReference type="RefSeq" id="WP_218116238.1">
    <property type="nucleotide sequence ID" value="NZ_CAJVAP010000034.1"/>
</dbReference>
<feature type="active site" evidence="9">
    <location>
        <position position="147"/>
    </location>
</feature>
<comment type="pathway">
    <text evidence="9">Protein modification; lipoprotein biosynthesis (signal peptide cleavage).</text>
</comment>
<feature type="compositionally biased region" description="Basic and acidic residues" evidence="10">
    <location>
        <begin position="1"/>
        <end position="11"/>
    </location>
</feature>
<feature type="active site" evidence="9">
    <location>
        <position position="161"/>
    </location>
</feature>
<evidence type="ECO:0000256" key="1">
    <source>
        <dbReference type="ARBA" id="ARBA00006139"/>
    </source>
</evidence>
<keyword evidence="2 9" id="KW-1003">Cell membrane</keyword>
<feature type="transmembrane region" description="Helical" evidence="9">
    <location>
        <begin position="148"/>
        <end position="173"/>
    </location>
</feature>
<dbReference type="HAMAP" id="MF_00161">
    <property type="entry name" value="LspA"/>
    <property type="match status" value="1"/>
</dbReference>
<evidence type="ECO:0000256" key="6">
    <source>
        <dbReference type="ARBA" id="ARBA00022801"/>
    </source>
</evidence>
<dbReference type="PANTHER" id="PTHR33695:SF1">
    <property type="entry name" value="LIPOPROTEIN SIGNAL PEPTIDASE"/>
    <property type="match status" value="1"/>
</dbReference>
<feature type="transmembrane region" description="Helical" evidence="9">
    <location>
        <begin position="31"/>
        <end position="53"/>
    </location>
</feature>
<comment type="subcellular location">
    <subcellularLocation>
        <location evidence="9">Cell membrane</location>
        <topology evidence="9">Multi-pass membrane protein</topology>
    </subcellularLocation>
</comment>
<dbReference type="NCBIfam" id="TIGR00077">
    <property type="entry name" value="lspA"/>
    <property type="match status" value="1"/>
</dbReference>
<dbReference type="GO" id="GO:0004190">
    <property type="term" value="F:aspartic-type endopeptidase activity"/>
    <property type="evidence" value="ECO:0007669"/>
    <property type="project" value="UniProtKB-UniRule"/>
</dbReference>
<keyword evidence="11" id="KW-0449">Lipoprotein</keyword>